<dbReference type="SUPFAM" id="SSF55729">
    <property type="entry name" value="Acyl-CoA N-acyltransferases (Nat)"/>
    <property type="match status" value="1"/>
</dbReference>
<dbReference type="Pfam" id="PF13302">
    <property type="entry name" value="Acetyltransf_3"/>
    <property type="match status" value="1"/>
</dbReference>
<gene>
    <name evidence="2" type="ordered locus">Snas_5042</name>
</gene>
<feature type="domain" description="N-acetyltransferase" evidence="1">
    <location>
        <begin position="7"/>
        <end position="174"/>
    </location>
</feature>
<protein>
    <submittedName>
        <fullName evidence="2">GCN5-related N-acetyltransferase</fullName>
    </submittedName>
</protein>
<proteinExistence type="predicted"/>
<dbReference type="STRING" id="446470.Snas_5042"/>
<dbReference type="Proteomes" id="UP000000844">
    <property type="component" value="Chromosome"/>
</dbReference>
<dbReference type="PANTHER" id="PTHR43792:SF16">
    <property type="entry name" value="N-ACETYLTRANSFERASE DOMAIN-CONTAINING PROTEIN"/>
    <property type="match status" value="1"/>
</dbReference>
<dbReference type="InterPro" id="IPR016181">
    <property type="entry name" value="Acyl_CoA_acyltransferase"/>
</dbReference>
<dbReference type="EMBL" id="CP001778">
    <property type="protein sequence ID" value="ADD44679.1"/>
    <property type="molecule type" value="Genomic_DNA"/>
</dbReference>
<dbReference type="PROSITE" id="PS51186">
    <property type="entry name" value="GNAT"/>
    <property type="match status" value="1"/>
</dbReference>
<dbReference type="eggNOG" id="COG1670">
    <property type="taxonomic scope" value="Bacteria"/>
</dbReference>
<organism evidence="2 3">
    <name type="scientific">Stackebrandtia nassauensis (strain DSM 44728 / CIP 108903 / NRRL B-16338 / NBRC 102104 / LLR-40K-21)</name>
    <dbReference type="NCBI Taxonomy" id="446470"/>
    <lineage>
        <taxon>Bacteria</taxon>
        <taxon>Bacillati</taxon>
        <taxon>Actinomycetota</taxon>
        <taxon>Actinomycetes</taxon>
        <taxon>Glycomycetales</taxon>
        <taxon>Glycomycetaceae</taxon>
        <taxon>Stackebrandtia</taxon>
    </lineage>
</organism>
<sequence length="181" mass="20673">MLETERLRLREFTAADVDLFVELDGDPEVMRHLSFEATPRDEVEAKLLPKILQQYREGPLGTWAALDRATGEFLGWFELTPTPDRPGEAELGYRLRRATWGRGLATEGSLALIDKGFGEWGLSRIWAETMSVNAGSRRVMEKAGLRYLRTFHVHFDDPLPGTEHGEVEYALTREEWLRARG</sequence>
<dbReference type="GO" id="GO:0016747">
    <property type="term" value="F:acyltransferase activity, transferring groups other than amino-acyl groups"/>
    <property type="evidence" value="ECO:0007669"/>
    <property type="project" value="InterPro"/>
</dbReference>
<evidence type="ECO:0000313" key="3">
    <source>
        <dbReference type="Proteomes" id="UP000000844"/>
    </source>
</evidence>
<keyword evidence="2" id="KW-0808">Transferase</keyword>
<keyword evidence="3" id="KW-1185">Reference proteome</keyword>
<reference evidence="2 3" key="1">
    <citation type="journal article" date="2009" name="Stand. Genomic Sci.">
        <title>Complete genome sequence of Stackebrandtia nassauensis type strain (LLR-40K-21).</title>
        <authorList>
            <person name="Munk C."/>
            <person name="Lapidus A."/>
            <person name="Copeland A."/>
            <person name="Jando M."/>
            <person name="Mayilraj S."/>
            <person name="Glavina Del Rio T."/>
            <person name="Nolan M."/>
            <person name="Chen F."/>
            <person name="Lucas S."/>
            <person name="Tice H."/>
            <person name="Cheng J.F."/>
            <person name="Han C."/>
            <person name="Detter J.C."/>
            <person name="Bruce D."/>
            <person name="Goodwin L."/>
            <person name="Chain P."/>
            <person name="Pitluck S."/>
            <person name="Goker M."/>
            <person name="Ovchinikova G."/>
            <person name="Pati A."/>
            <person name="Ivanova N."/>
            <person name="Mavromatis K."/>
            <person name="Chen A."/>
            <person name="Palaniappan K."/>
            <person name="Land M."/>
            <person name="Hauser L."/>
            <person name="Chang Y.J."/>
            <person name="Jeffries C.D."/>
            <person name="Bristow J."/>
            <person name="Eisen J.A."/>
            <person name="Markowitz V."/>
            <person name="Hugenholtz P."/>
            <person name="Kyrpides N.C."/>
            <person name="Klenk H.P."/>
        </authorList>
    </citation>
    <scope>NUCLEOTIDE SEQUENCE [LARGE SCALE GENOMIC DNA]</scope>
    <source>
        <strain evidence="3">DSM 44728 / CIP 108903 / NRRL B-16338 / NBRC 102104 / LLR-40K-21</strain>
    </source>
</reference>
<dbReference type="AlphaFoldDB" id="D3QAN3"/>
<dbReference type="PANTHER" id="PTHR43792">
    <property type="entry name" value="GNAT FAMILY, PUTATIVE (AFU_ORTHOLOGUE AFUA_3G00765)-RELATED-RELATED"/>
    <property type="match status" value="1"/>
</dbReference>
<dbReference type="Gene3D" id="3.40.630.30">
    <property type="match status" value="1"/>
</dbReference>
<dbReference type="KEGG" id="sna:Snas_5042"/>
<dbReference type="InterPro" id="IPR000182">
    <property type="entry name" value="GNAT_dom"/>
</dbReference>
<evidence type="ECO:0000313" key="2">
    <source>
        <dbReference type="EMBL" id="ADD44679.1"/>
    </source>
</evidence>
<accession>D3QAN3</accession>
<evidence type="ECO:0000259" key="1">
    <source>
        <dbReference type="PROSITE" id="PS51186"/>
    </source>
</evidence>
<name>D3QAN3_STANL</name>
<dbReference type="InterPro" id="IPR051531">
    <property type="entry name" value="N-acetyltransferase"/>
</dbReference>
<dbReference type="HOGENOM" id="CLU_013985_3_1_11"/>